<dbReference type="AlphaFoldDB" id="A0A328PAF3"/>
<dbReference type="EMBL" id="QLOE01000004">
    <property type="protein sequence ID" value="RAO79219.1"/>
    <property type="molecule type" value="Genomic_DNA"/>
</dbReference>
<gene>
    <name evidence="1" type="ORF">DPC56_04685</name>
</gene>
<dbReference type="Proteomes" id="UP000249782">
    <property type="component" value="Unassembled WGS sequence"/>
</dbReference>
<accession>A0A328PAF3</accession>
<proteinExistence type="predicted"/>
<reference evidence="1 2" key="1">
    <citation type="submission" date="2018-06" db="EMBL/GenBank/DDBJ databases">
        <title>Draft genome sequence of hyperthermophilic methanogen Methanothermobacter tenebrarum sp. MCM-B 1447.</title>
        <authorList>
            <person name="Pore S.D."/>
            <person name="Dagar S."/>
            <person name="Dhakephalkar P.K."/>
        </authorList>
    </citation>
    <scope>NUCLEOTIDE SEQUENCE [LARGE SCALE GENOMIC DNA]</scope>
    <source>
        <strain evidence="1 2">MCM B 1447</strain>
    </source>
</reference>
<name>A0A328PAF3_9EURY</name>
<sequence length="123" mass="13346">MTNGMDKDINVTESEFNPDATRLEAYWNTSDVIKTSIIKIEVVSDPNATVTINGEVVNLNPDGSFNYEVPVEAPMEIEIRAEAPGKEPSTITIIIEKITSNSLKATINCTGASNIFDSSLPKV</sequence>
<comment type="caution">
    <text evidence="1">The sequence shown here is derived from an EMBL/GenBank/DDBJ whole genome shotgun (WGS) entry which is preliminary data.</text>
</comment>
<protein>
    <submittedName>
        <fullName evidence="1">Uncharacterized protein</fullName>
    </submittedName>
</protein>
<evidence type="ECO:0000313" key="2">
    <source>
        <dbReference type="Proteomes" id="UP000249782"/>
    </source>
</evidence>
<keyword evidence="2" id="KW-1185">Reference proteome</keyword>
<evidence type="ECO:0000313" key="1">
    <source>
        <dbReference type="EMBL" id="RAO79219.1"/>
    </source>
</evidence>
<organism evidence="1 2">
    <name type="scientific">Methanothermobacter tenebrarum</name>
    <dbReference type="NCBI Taxonomy" id="680118"/>
    <lineage>
        <taxon>Archaea</taxon>
        <taxon>Methanobacteriati</taxon>
        <taxon>Methanobacteriota</taxon>
        <taxon>Methanomada group</taxon>
        <taxon>Methanobacteria</taxon>
        <taxon>Methanobacteriales</taxon>
        <taxon>Methanobacteriaceae</taxon>
        <taxon>Methanothermobacter</taxon>
    </lineage>
</organism>